<comment type="function">
    <text evidence="1">Molecular chaperone; binds unfolded polypeptides in vitro, and has a weak ATPase activity.</text>
</comment>
<dbReference type="PROSITE" id="PS00751">
    <property type="entry name" value="TCP1_2"/>
    <property type="match status" value="1"/>
</dbReference>
<reference evidence="8 9" key="1">
    <citation type="journal article" date="2010" name="PLoS ONE">
        <title>The genome sequence of the rumen methanogen Methanobrevibacter ruminantium reveals new possibilities for controlling ruminant methane emissions.</title>
        <authorList>
            <person name="Leahy S.C."/>
            <person name="Kelly W.J."/>
            <person name="Altermann E."/>
            <person name="Ronimus R.S."/>
            <person name="Yeoman C.J."/>
            <person name="Pacheco D.M."/>
            <person name="Li D."/>
            <person name="Kong Z."/>
            <person name="McTavish S."/>
            <person name="Sang C."/>
            <person name="Lambie S.C."/>
            <person name="Janssen P.H."/>
            <person name="Dey D."/>
            <person name="Attwood G.T."/>
        </authorList>
    </citation>
    <scope>NUCLEOTIDE SEQUENCE [LARGE SCALE GENOMIC DNA]</scope>
    <source>
        <strain evidence="9">ATCC 35063 / DSM 1093 / JCM 13430 / OCM 146 / M1</strain>
    </source>
</reference>
<dbReference type="PATRIC" id="fig|634498.28.peg.1505"/>
<dbReference type="PRINTS" id="PR00304">
    <property type="entry name" value="TCOMPLEXTCP1"/>
</dbReference>
<accession>D3E490</accession>
<evidence type="ECO:0000313" key="9">
    <source>
        <dbReference type="Proteomes" id="UP000008680"/>
    </source>
</evidence>
<dbReference type="NCBIfam" id="NF041082">
    <property type="entry name" value="thermosome_alpha"/>
    <property type="match status" value="1"/>
</dbReference>
<dbReference type="Pfam" id="PF00118">
    <property type="entry name" value="Cpn60_TCP1"/>
    <property type="match status" value="1"/>
</dbReference>
<dbReference type="SUPFAM" id="SSF52029">
    <property type="entry name" value="GroEL apical domain-like"/>
    <property type="match status" value="1"/>
</dbReference>
<dbReference type="GeneID" id="8771154"/>
<organism evidence="8 9">
    <name type="scientific">Methanobrevibacter ruminantium (strain ATCC 35063 / DSM 1093 / JCM 13430 / OCM 146 / M1)</name>
    <name type="common">Methanobacterium ruminantium</name>
    <dbReference type="NCBI Taxonomy" id="634498"/>
    <lineage>
        <taxon>Archaea</taxon>
        <taxon>Methanobacteriati</taxon>
        <taxon>Methanobacteriota</taxon>
        <taxon>Methanomada group</taxon>
        <taxon>Methanobacteria</taxon>
        <taxon>Methanobacteriales</taxon>
        <taxon>Methanobacteriaceae</taxon>
        <taxon>Methanobrevibacter</taxon>
    </lineage>
</organism>
<dbReference type="PANTHER" id="PTHR11353">
    <property type="entry name" value="CHAPERONIN"/>
    <property type="match status" value="1"/>
</dbReference>
<evidence type="ECO:0000256" key="1">
    <source>
        <dbReference type="ARBA" id="ARBA00002462"/>
    </source>
</evidence>
<dbReference type="Gene3D" id="1.10.560.10">
    <property type="entry name" value="GroEL-like equatorial domain"/>
    <property type="match status" value="1"/>
</dbReference>
<keyword evidence="9" id="KW-1185">Reference proteome</keyword>
<feature type="region of interest" description="Disordered" evidence="7">
    <location>
        <begin position="520"/>
        <end position="549"/>
    </location>
</feature>
<dbReference type="InterPro" id="IPR054827">
    <property type="entry name" value="thermosome_alpha"/>
</dbReference>
<dbReference type="InterPro" id="IPR027410">
    <property type="entry name" value="TCP-1-like_intermed_sf"/>
</dbReference>
<evidence type="ECO:0000256" key="6">
    <source>
        <dbReference type="RuleBase" id="RU004187"/>
    </source>
</evidence>
<dbReference type="InterPro" id="IPR002423">
    <property type="entry name" value="Cpn60/GroEL/TCP-1"/>
</dbReference>
<evidence type="ECO:0000256" key="5">
    <source>
        <dbReference type="ARBA" id="ARBA00023186"/>
    </source>
</evidence>
<dbReference type="InterPro" id="IPR053374">
    <property type="entry name" value="TCP-1_chaperonin"/>
</dbReference>
<evidence type="ECO:0000256" key="2">
    <source>
        <dbReference type="ARBA" id="ARBA00008020"/>
    </source>
</evidence>
<keyword evidence="3 6" id="KW-0547">Nucleotide-binding</keyword>
<dbReference type="PROSITE" id="PS00995">
    <property type="entry name" value="TCP1_3"/>
    <property type="match status" value="1"/>
</dbReference>
<dbReference type="STRING" id="634498.mru_1501"/>
<feature type="compositionally biased region" description="Gly residues" evidence="7">
    <location>
        <begin position="538"/>
        <end position="549"/>
    </location>
</feature>
<dbReference type="HOGENOM" id="CLU_008891_7_3_2"/>
<keyword evidence="5 6" id="KW-0143">Chaperone</keyword>
<dbReference type="GO" id="GO:0005524">
    <property type="term" value="F:ATP binding"/>
    <property type="evidence" value="ECO:0007669"/>
    <property type="project" value="UniProtKB-KW"/>
</dbReference>
<proteinExistence type="inferred from homology"/>
<dbReference type="GO" id="GO:0051082">
    <property type="term" value="F:unfolded protein binding"/>
    <property type="evidence" value="ECO:0007669"/>
    <property type="project" value="InterPro"/>
</dbReference>
<dbReference type="EMBL" id="CP001719">
    <property type="protein sequence ID" value="ADC47351.1"/>
    <property type="molecule type" value="Genomic_DNA"/>
</dbReference>
<dbReference type="SUPFAM" id="SSF54849">
    <property type="entry name" value="GroEL-intermediate domain like"/>
    <property type="match status" value="1"/>
</dbReference>
<keyword evidence="4 6" id="KW-0067">ATP-binding</keyword>
<name>D3E490_METRM</name>
<dbReference type="GO" id="GO:0140662">
    <property type="term" value="F:ATP-dependent protein folding chaperone"/>
    <property type="evidence" value="ECO:0007669"/>
    <property type="project" value="InterPro"/>
</dbReference>
<protein>
    <submittedName>
        <fullName evidence="8">Thermosome subunit</fullName>
    </submittedName>
</protein>
<dbReference type="NCBIfam" id="NF041083">
    <property type="entry name" value="thermosome_beta"/>
    <property type="match status" value="1"/>
</dbReference>
<dbReference type="GO" id="GO:0016887">
    <property type="term" value="F:ATP hydrolysis activity"/>
    <property type="evidence" value="ECO:0007669"/>
    <property type="project" value="InterPro"/>
</dbReference>
<dbReference type="InterPro" id="IPR027409">
    <property type="entry name" value="GroEL-like_apical_dom_sf"/>
</dbReference>
<dbReference type="Gene3D" id="3.30.260.10">
    <property type="entry name" value="TCP-1-like chaperonin intermediate domain"/>
    <property type="match status" value="1"/>
</dbReference>
<dbReference type="eggNOG" id="arCOG01257">
    <property type="taxonomic scope" value="Archaea"/>
</dbReference>
<evidence type="ECO:0000256" key="3">
    <source>
        <dbReference type="ARBA" id="ARBA00022741"/>
    </source>
</evidence>
<dbReference type="RefSeq" id="WP_012956300.1">
    <property type="nucleotide sequence ID" value="NC_013790.1"/>
</dbReference>
<dbReference type="AlphaFoldDB" id="D3E490"/>
<dbReference type="PROSITE" id="PS00750">
    <property type="entry name" value="TCP1_1"/>
    <property type="match status" value="1"/>
</dbReference>
<dbReference type="OrthoDB" id="9362at2157"/>
<dbReference type="Gene3D" id="3.50.7.10">
    <property type="entry name" value="GroEL"/>
    <property type="match status" value="1"/>
</dbReference>
<evidence type="ECO:0000313" key="8">
    <source>
        <dbReference type="EMBL" id="ADC47351.1"/>
    </source>
</evidence>
<dbReference type="Proteomes" id="UP000008680">
    <property type="component" value="Chromosome"/>
</dbReference>
<gene>
    <name evidence="8" type="ordered locus">mru_1501</name>
</gene>
<dbReference type="KEGG" id="mru:mru_1501"/>
<dbReference type="InterPro" id="IPR002194">
    <property type="entry name" value="Chaperonin_TCP-1_CS"/>
</dbReference>
<comment type="similarity">
    <text evidence="2 6">Belongs to the TCP-1 chaperonin family.</text>
</comment>
<evidence type="ECO:0000256" key="7">
    <source>
        <dbReference type="SAM" id="MobiDB-lite"/>
    </source>
</evidence>
<dbReference type="SUPFAM" id="SSF48592">
    <property type="entry name" value="GroEL equatorial domain-like"/>
    <property type="match status" value="1"/>
</dbReference>
<evidence type="ECO:0000256" key="4">
    <source>
        <dbReference type="ARBA" id="ARBA00022840"/>
    </source>
</evidence>
<sequence>MAQINQPMYILRDDTERFQGRQALRMNIFASQLLASIVRTTLGPKGMDKMLVDKMGDVVVTNDGATILQEMDIAHPAAKMLVEIARKQENVVGDGTTTVVIIAGELLKKAQELMEDGTPVPTILMGYRLAVAKAMEILFDISFDARDKDTLFGIAKTAMTGKGSDYAKDELAELLVQAVKKVEEGEEVDKTLIKIHRINGGSVEDSKIVDGIFIDQGRANETMPKEIHDAKIALMKYPLELKDLENAKVDFTDPLQMQIFLDNEQEMLKEIADKIIDSGCNVLFCQKGIDDVVQHYLSKEGIMAFKRVKNTDVKRIMKATGAELITNIEDLTPDVLGKADYIHQERVFDQILTFIEGCDEPKASSILIRGSTRHISSEIERAMEDALGVVAATIEEGKVVSGGGSPEIEIARQLRLYANSIGGREQLAIIAFADALEIVPRTLSENAGLNTIDLLVELRAAHEDNPYMGLDVFEGKVVDMKEAGVIEPQKVKKQAIQSAQEACEMILRIDDLVAAAGALQKPDPDENLDNSGMPPAPGMGGMGGMPPMM</sequence>
<dbReference type="InterPro" id="IPR027413">
    <property type="entry name" value="GROEL-like_equatorial_sf"/>
</dbReference>
<dbReference type="InterPro" id="IPR017998">
    <property type="entry name" value="Chaperone_TCP-1"/>
</dbReference>